<gene>
    <name evidence="1" type="ORF">BD94_4027</name>
</gene>
<dbReference type="RefSeq" id="WP_236617609.1">
    <property type="nucleotide sequence ID" value="NZ_CP007547.1"/>
</dbReference>
<evidence type="ECO:0000313" key="2">
    <source>
        <dbReference type="Proteomes" id="UP000028933"/>
    </source>
</evidence>
<evidence type="ECO:0000313" key="1">
    <source>
        <dbReference type="EMBL" id="AIL47802.1"/>
    </source>
</evidence>
<reference evidence="1" key="1">
    <citation type="journal article" date="2013" name="Lancet">
        <title>First case of E anophelis outbreak in an intensive-care unit.</title>
        <authorList>
            <person name="Teo J."/>
            <person name="Tan S.Y."/>
            <person name="Tay M."/>
            <person name="Ding Y."/>
            <person name="Kjelleberg S."/>
            <person name="Givskov M."/>
            <person name="Lin R.T."/>
            <person name="Yang L."/>
        </authorList>
    </citation>
    <scope>NUCLEOTIDE SEQUENCE [LARGE SCALE GENOMIC DNA]</scope>
    <source>
        <strain evidence="1">NUHP1</strain>
    </source>
</reference>
<dbReference type="HOGENOM" id="CLU_1439028_0_0_10"/>
<dbReference type="STRING" id="1338011.BD94_4027"/>
<reference evidence="1" key="2">
    <citation type="journal article" date="2015" name="Genome Biol. Evol.">
        <title>Complete Genome Sequence and Transcriptomic Analysis of the Novel Pathogen Elizabethkingia anophelis in Response to Oxidative Stress.</title>
        <authorList>
            <person name="Li Y."/>
            <person name="Liu Y."/>
            <person name="Chew S.C."/>
            <person name="Tay M."/>
            <person name="Salido M.M."/>
            <person name="Teo J."/>
            <person name="Lauro F.M."/>
            <person name="Givskov M."/>
            <person name="Yang L."/>
        </authorList>
    </citation>
    <scope>NUCLEOTIDE SEQUENCE</scope>
    <source>
        <strain evidence="1">NUHP1</strain>
    </source>
</reference>
<dbReference type="KEGG" id="eao:BD94_4027"/>
<protein>
    <recommendedName>
        <fullName evidence="3">Lipocalin-like domain-containing protein</fullName>
    </recommendedName>
</protein>
<sequence>MGTKILYYCSIALIMLSCEYDPKSKAIDTKTDVSANDSIGCNRNWQDPKVTLDEKIIGDWYEVKDEKFYKMSEFPDLSIGRTTTGRGLSFKYLDGTKEKFNVERTDDYTYKTSGNELRLYSIYTYPESTNREISEKMSVKVELDDNGNMIVSTFNLFSIDSIGNEMTDDELSKYFTQNGSVKYYKRKLQ</sequence>
<accession>A0A077EJX4</accession>
<dbReference type="PROSITE" id="PS51257">
    <property type="entry name" value="PROKAR_LIPOPROTEIN"/>
    <property type="match status" value="1"/>
</dbReference>
<evidence type="ECO:0008006" key="3">
    <source>
        <dbReference type="Google" id="ProtNLM"/>
    </source>
</evidence>
<organism evidence="1 2">
    <name type="scientific">Elizabethkingia anophelis NUHP1</name>
    <dbReference type="NCBI Taxonomy" id="1338011"/>
    <lineage>
        <taxon>Bacteria</taxon>
        <taxon>Pseudomonadati</taxon>
        <taxon>Bacteroidota</taxon>
        <taxon>Flavobacteriia</taxon>
        <taxon>Flavobacteriales</taxon>
        <taxon>Weeksellaceae</taxon>
        <taxon>Elizabethkingia</taxon>
    </lineage>
</organism>
<dbReference type="AlphaFoldDB" id="A0A077EJX4"/>
<dbReference type="EMBL" id="CP007547">
    <property type="protein sequence ID" value="AIL47802.1"/>
    <property type="molecule type" value="Genomic_DNA"/>
</dbReference>
<dbReference type="Proteomes" id="UP000028933">
    <property type="component" value="Chromosome"/>
</dbReference>
<name>A0A077EJX4_9FLAO</name>
<proteinExistence type="predicted"/>